<dbReference type="STRING" id="60172.A0A1V6R7B4"/>
<evidence type="ECO:0000313" key="3">
    <source>
        <dbReference type="Proteomes" id="UP000191612"/>
    </source>
</evidence>
<feature type="region of interest" description="Disordered" evidence="1">
    <location>
        <begin position="1"/>
        <end position="23"/>
    </location>
</feature>
<dbReference type="AlphaFoldDB" id="A0A1V6R7B4"/>
<dbReference type="EMBL" id="MDYO01000012">
    <property type="protein sequence ID" value="OQD97404.1"/>
    <property type="molecule type" value="Genomic_DNA"/>
</dbReference>
<evidence type="ECO:0000313" key="2">
    <source>
        <dbReference type="EMBL" id="OQD97404.1"/>
    </source>
</evidence>
<sequence length="215" mass="24657">MATDSRLSKMHSSKDPPSYEETTQASRAATIARFISQLENARNGKSVLSILSDNELGVDDKCKAMEDADQIPAITEEKEAILLENALRLQGSHRLAQSVCYYYNTRHTSKDRVWCKTLIETDIEKRWIVQRMIWVHQHLRTTRLTAFRQHLKKLNQQYWRAHRKLWIAEDAKIVRDKEVAVGGHAGVARDHERLMGLKQTGCLTEATALQHALVV</sequence>
<gene>
    <name evidence="2" type="ORF">PENSOL_c012G00939</name>
</gene>
<accession>A0A1V6R7B4</accession>
<proteinExistence type="predicted"/>
<comment type="caution">
    <text evidence="2">The sequence shown here is derived from an EMBL/GenBank/DDBJ whole genome shotgun (WGS) entry which is preliminary data.</text>
</comment>
<keyword evidence="3" id="KW-1185">Reference proteome</keyword>
<protein>
    <submittedName>
        <fullName evidence="2">Uncharacterized protein</fullName>
    </submittedName>
</protein>
<dbReference type="Proteomes" id="UP000191612">
    <property type="component" value="Unassembled WGS sequence"/>
</dbReference>
<organism evidence="2 3">
    <name type="scientific">Penicillium solitum</name>
    <dbReference type="NCBI Taxonomy" id="60172"/>
    <lineage>
        <taxon>Eukaryota</taxon>
        <taxon>Fungi</taxon>
        <taxon>Dikarya</taxon>
        <taxon>Ascomycota</taxon>
        <taxon>Pezizomycotina</taxon>
        <taxon>Eurotiomycetes</taxon>
        <taxon>Eurotiomycetidae</taxon>
        <taxon>Eurotiales</taxon>
        <taxon>Aspergillaceae</taxon>
        <taxon>Penicillium</taxon>
    </lineage>
</organism>
<evidence type="ECO:0000256" key="1">
    <source>
        <dbReference type="SAM" id="MobiDB-lite"/>
    </source>
</evidence>
<reference evidence="3" key="1">
    <citation type="journal article" date="2017" name="Nat. Microbiol.">
        <title>Global analysis of biosynthetic gene clusters reveals vast potential of secondary metabolite production in Penicillium species.</title>
        <authorList>
            <person name="Nielsen J.C."/>
            <person name="Grijseels S."/>
            <person name="Prigent S."/>
            <person name="Ji B."/>
            <person name="Dainat J."/>
            <person name="Nielsen K.F."/>
            <person name="Frisvad J.C."/>
            <person name="Workman M."/>
            <person name="Nielsen J."/>
        </authorList>
    </citation>
    <scope>NUCLEOTIDE SEQUENCE [LARGE SCALE GENOMIC DNA]</scope>
    <source>
        <strain evidence="3">IBT 29525</strain>
    </source>
</reference>
<name>A0A1V6R7B4_9EURO</name>